<keyword evidence="1" id="KW-0812">Transmembrane</keyword>
<dbReference type="InterPro" id="IPR043726">
    <property type="entry name" value="LiaI-LiaF-like_TM1"/>
</dbReference>
<dbReference type="CDD" id="cd19756">
    <property type="entry name" value="Bbox2"/>
    <property type="match status" value="1"/>
</dbReference>
<sequence>MNCANHPDLPVAAYCQNCGKPLCTQCVRSISGVIYCEPCLAAKLGVSGATPTAAPGAPIPVESDGPNPALAFVLGFIPGVGAMFNGQFIKALIHVLVFVVLIGITNEHPLFGIFIAAWVFYQVFDAYQTAQARRNGLPLPDPFGLNELGQRLVPNRSYAAPPMGAVPPQGQYQAPPVPPPSGYGEPYTPVDPYAAVPPVPPIPPIPPMLPDLPGRRPEPVGAIVLIIVGMLFLFSTLHIFRFDWIGRGWPVLVIVIGVWLLVRRTREVPPPPAPPSGGAQ</sequence>
<name>A0A7G8BEW1_9BACT</name>
<keyword evidence="1" id="KW-0472">Membrane</keyword>
<evidence type="ECO:0000313" key="4">
    <source>
        <dbReference type="Proteomes" id="UP000515312"/>
    </source>
</evidence>
<feature type="transmembrane region" description="Helical" evidence="1">
    <location>
        <begin position="220"/>
        <end position="240"/>
    </location>
</feature>
<feature type="transmembrane region" description="Helical" evidence="1">
    <location>
        <begin position="246"/>
        <end position="262"/>
    </location>
</feature>
<dbReference type="AlphaFoldDB" id="A0A7G8BEW1"/>
<evidence type="ECO:0000259" key="2">
    <source>
        <dbReference type="PROSITE" id="PS50119"/>
    </source>
</evidence>
<organism evidence="3 4">
    <name type="scientific">Alloacidobacterium dinghuense</name>
    <dbReference type="NCBI Taxonomy" id="2763107"/>
    <lineage>
        <taxon>Bacteria</taxon>
        <taxon>Pseudomonadati</taxon>
        <taxon>Acidobacteriota</taxon>
        <taxon>Terriglobia</taxon>
        <taxon>Terriglobales</taxon>
        <taxon>Acidobacteriaceae</taxon>
        <taxon>Alloacidobacterium</taxon>
    </lineage>
</organism>
<dbReference type="SUPFAM" id="SSF57845">
    <property type="entry name" value="B-box zinc-binding domain"/>
    <property type="match status" value="1"/>
</dbReference>
<dbReference type="GO" id="GO:0008270">
    <property type="term" value="F:zinc ion binding"/>
    <property type="evidence" value="ECO:0007669"/>
    <property type="project" value="InterPro"/>
</dbReference>
<dbReference type="PROSITE" id="PS50119">
    <property type="entry name" value="ZF_BBOX"/>
    <property type="match status" value="1"/>
</dbReference>
<gene>
    <name evidence="3" type="ORF">H7849_18515</name>
</gene>
<proteinExistence type="predicted"/>
<dbReference type="Pfam" id="PF00643">
    <property type="entry name" value="zf-B_box"/>
    <property type="match status" value="1"/>
</dbReference>
<reference evidence="3 4" key="1">
    <citation type="submission" date="2020-08" db="EMBL/GenBank/DDBJ databases">
        <title>Edaphobacter telluris sp. nov. and Acidobacterium dinghuensis sp. nov., two acidobacteria isolated from forest soil.</title>
        <authorList>
            <person name="Fu J."/>
            <person name="Qiu L."/>
        </authorList>
    </citation>
    <scope>NUCLEOTIDE SEQUENCE [LARGE SCALE GENOMIC DNA]</scope>
    <source>
        <strain evidence="3">4Y35</strain>
    </source>
</reference>
<accession>A0A7G8BEW1</accession>
<protein>
    <submittedName>
        <fullName evidence="3">B-box zinc finger protein</fullName>
    </submittedName>
</protein>
<dbReference type="RefSeq" id="WP_186741435.1">
    <property type="nucleotide sequence ID" value="NZ_CP060394.1"/>
</dbReference>
<evidence type="ECO:0000313" key="3">
    <source>
        <dbReference type="EMBL" id="QNI31081.1"/>
    </source>
</evidence>
<keyword evidence="4" id="KW-1185">Reference proteome</keyword>
<evidence type="ECO:0000256" key="1">
    <source>
        <dbReference type="SAM" id="Phobius"/>
    </source>
</evidence>
<dbReference type="InterPro" id="IPR000315">
    <property type="entry name" value="Znf_B-box"/>
</dbReference>
<dbReference type="Pfam" id="PF18917">
    <property type="entry name" value="LiaI-LiaF-like_TM1"/>
    <property type="match status" value="1"/>
</dbReference>
<dbReference type="KEGG" id="adin:H7849_18515"/>
<keyword evidence="1" id="KW-1133">Transmembrane helix</keyword>
<feature type="domain" description="B box-type" evidence="2">
    <location>
        <begin position="1"/>
        <end position="29"/>
    </location>
</feature>
<dbReference type="EMBL" id="CP060394">
    <property type="protein sequence ID" value="QNI31081.1"/>
    <property type="molecule type" value="Genomic_DNA"/>
</dbReference>
<dbReference type="Proteomes" id="UP000515312">
    <property type="component" value="Chromosome"/>
</dbReference>